<evidence type="ECO:0008006" key="3">
    <source>
        <dbReference type="Google" id="ProtNLM"/>
    </source>
</evidence>
<organism evidence="1 2">
    <name type="scientific">phage Lak_Megaphage_Sonny</name>
    <dbReference type="NCBI Taxonomy" id="3109229"/>
    <lineage>
        <taxon>Viruses</taxon>
        <taxon>Duplodnaviria</taxon>
        <taxon>Heunggongvirae</taxon>
        <taxon>Uroviricota</taxon>
        <taxon>Caudoviricetes</taxon>
        <taxon>Caudoviricetes code 15 clade</taxon>
    </lineage>
</organism>
<proteinExistence type="predicted"/>
<keyword evidence="2" id="KW-1185">Reference proteome</keyword>
<accession>A0ABZ0Z6Z4</accession>
<name>A0ABZ0Z6Z4_9CAUD</name>
<dbReference type="Proteomes" id="UP001358193">
    <property type="component" value="Segment"/>
</dbReference>
<protein>
    <recommendedName>
        <fullName evidence="3">Homing endonuclease</fullName>
    </recommendedName>
</protein>
<evidence type="ECO:0000313" key="2">
    <source>
        <dbReference type="Proteomes" id="UP001358193"/>
    </source>
</evidence>
<evidence type="ECO:0000313" key="1">
    <source>
        <dbReference type="EMBL" id="WQJ53803.1"/>
    </source>
</evidence>
<dbReference type="EMBL" id="OR769223">
    <property type="protein sequence ID" value="WQJ53803.1"/>
    <property type="molecule type" value="Genomic_DNA"/>
</dbReference>
<reference evidence="1 2" key="1">
    <citation type="submission" date="2023-11" db="EMBL/GenBank/DDBJ databases">
        <authorList>
            <person name="Cook R."/>
            <person name="Crisci M."/>
            <person name="Pye H."/>
            <person name="Adriaenssens E."/>
            <person name="Santini J."/>
        </authorList>
    </citation>
    <scope>NUCLEOTIDE SEQUENCE [LARGE SCALE GENOMIC DNA]</scope>
    <source>
        <strain evidence="1">Lak_Megaphage_Sonny</strain>
    </source>
</reference>
<sequence>MSSKKCYILLGVDKNGKYFGYCEHSFSMGVDAERVRVEYSGNWITIDEYKERYMNEECRAKIKKEHRKAKRYNKLMDFHSEKIMDGYTDPNSLNQKTWFWLREEAIRLNRKHFANCTWKVYRVNSKHCPVIVDMKEAEDMLNKKIPYDKYNMRNHKFMIK</sequence>